<reference evidence="1 2" key="1">
    <citation type="submission" date="2021-12" db="EMBL/GenBank/DDBJ databases">
        <title>Discovery of the Pendulisporaceae a myxobacterial family with distinct sporulation behavior and unique specialized metabolism.</title>
        <authorList>
            <person name="Garcia R."/>
            <person name="Popoff A."/>
            <person name="Bader C.D."/>
            <person name="Loehr J."/>
            <person name="Walesch S."/>
            <person name="Walt C."/>
            <person name="Boldt J."/>
            <person name="Bunk B."/>
            <person name="Haeckl F.J.F.P.J."/>
            <person name="Gunesch A.P."/>
            <person name="Birkelbach J."/>
            <person name="Nuebel U."/>
            <person name="Pietschmann T."/>
            <person name="Bach T."/>
            <person name="Mueller R."/>
        </authorList>
    </citation>
    <scope>NUCLEOTIDE SEQUENCE [LARGE SCALE GENOMIC DNA]</scope>
    <source>
        <strain evidence="1 2">MSr11954</strain>
    </source>
</reference>
<evidence type="ECO:0000313" key="2">
    <source>
        <dbReference type="Proteomes" id="UP001370348"/>
    </source>
</evidence>
<evidence type="ECO:0000313" key="1">
    <source>
        <dbReference type="EMBL" id="WXB11834.1"/>
    </source>
</evidence>
<dbReference type="Proteomes" id="UP001370348">
    <property type="component" value="Chromosome"/>
</dbReference>
<name>A0ABZ2LQF3_9BACT</name>
<accession>A0ABZ2LQF3</accession>
<gene>
    <name evidence="1" type="ORF">LZC94_28740</name>
</gene>
<protein>
    <submittedName>
        <fullName evidence="1">Uncharacterized protein</fullName>
    </submittedName>
</protein>
<organism evidence="1 2">
    <name type="scientific">Pendulispora albinea</name>
    <dbReference type="NCBI Taxonomy" id="2741071"/>
    <lineage>
        <taxon>Bacteria</taxon>
        <taxon>Pseudomonadati</taxon>
        <taxon>Myxococcota</taxon>
        <taxon>Myxococcia</taxon>
        <taxon>Myxococcales</taxon>
        <taxon>Sorangiineae</taxon>
        <taxon>Pendulisporaceae</taxon>
        <taxon>Pendulispora</taxon>
    </lineage>
</organism>
<dbReference type="RefSeq" id="WP_394821452.1">
    <property type="nucleotide sequence ID" value="NZ_CP089984.1"/>
</dbReference>
<keyword evidence="2" id="KW-1185">Reference proteome</keyword>
<proteinExistence type="predicted"/>
<sequence>MAKRAFEYAGCPADYPGDTLWWTLRFVGDAPHEPPSAALAARLDLAWPEHGRSEWVNPDALVIGDHVFGGRIVGFTEVGGAKAFKVDLGRNATRIVPLPSLQERVERRVQTAPSRNVQLEYQGHRVIDDARLLGYLDRVHAEFPLVAVVFQEGQFLAGRSLVDLDDATLVRTIRASRPSSQ</sequence>
<dbReference type="EMBL" id="CP089984">
    <property type="protein sequence ID" value="WXB11834.1"/>
    <property type="molecule type" value="Genomic_DNA"/>
</dbReference>